<keyword evidence="4" id="KW-0645">Protease</keyword>
<evidence type="ECO:0000256" key="1">
    <source>
        <dbReference type="ARBA" id="ARBA00006096"/>
    </source>
</evidence>
<reference evidence="4 5" key="1">
    <citation type="submission" date="2017-03" db="EMBL/GenBank/DDBJ databases">
        <authorList>
            <person name="Afonso C.L."/>
            <person name="Miller P.J."/>
            <person name="Scott M.A."/>
            <person name="Spackman E."/>
            <person name="Goraichik I."/>
            <person name="Dimitrov K.M."/>
            <person name="Suarez D.L."/>
            <person name="Swayne D.E."/>
        </authorList>
    </citation>
    <scope>NUCLEOTIDE SEQUENCE [LARGE SCALE GENOMIC DNA]</scope>
    <source>
        <strain evidence="4 5">CECT 8110</strain>
    </source>
</reference>
<dbReference type="GO" id="GO:0000270">
    <property type="term" value="P:peptidoglycan metabolic process"/>
    <property type="evidence" value="ECO:0007669"/>
    <property type="project" value="TreeGrafter"/>
</dbReference>
<sequence>MSRSVSRRLFLGSALGAIGALTQLAGSGAWAAAPAVSLRPQARPGSKAARVAPGAETLIEAANLGGDVTFAVMDVKTGLMLETRGAHDGLPPASVTKSVTALYALDMLGGDYRFSTRLVATGPVQNGVIKGDLILAGGGDPTLDTDALAEMAADLKRKGVRAVEGRFHVWGGALPFERTIDPTQPEHVGYNPSISGINLNFNRVHFEWKRGGSGYQVTMDARARAYRPAVTIARMAVSKREGPVYTYRDGGDHDSWTVANTALGNGGSRWLPVRKPEAYAAEVFATLARSHGIVLERGAALREPPRGDALVVHQSAPLREVLRDMLKYSNNMTAELVGMTASAKRVGRAQSLSASAREMSRWARTELGMEGASLVDHSGLGEKSRLSAGALARAMVKAHRDGQLRAILKDIPLRDASGSINKRHPVKVVAKTGTLYFVSSLAGYMTAPDGTELAFAILAANHTRRRQADLRAAGRPPGAASWNARAKGLQQALIERWSTVYGA</sequence>
<dbReference type="InterPro" id="IPR006311">
    <property type="entry name" value="TAT_signal"/>
</dbReference>
<keyword evidence="3" id="KW-0732">Signal</keyword>
<accession>A0A1X6Y913</accession>
<keyword evidence="2 4" id="KW-0378">Hydrolase</keyword>
<evidence type="ECO:0000256" key="3">
    <source>
        <dbReference type="SAM" id="SignalP"/>
    </source>
</evidence>
<dbReference type="PANTHER" id="PTHR30023:SF0">
    <property type="entry name" value="PENICILLIN-SENSITIVE CARBOXYPEPTIDASE A"/>
    <property type="match status" value="1"/>
</dbReference>
<dbReference type="OrthoDB" id="5372081at2"/>
<feature type="chain" id="PRO_5013049907" evidence="3">
    <location>
        <begin position="32"/>
        <end position="503"/>
    </location>
</feature>
<dbReference type="PROSITE" id="PS51318">
    <property type="entry name" value="TAT"/>
    <property type="match status" value="1"/>
</dbReference>
<dbReference type="RefSeq" id="WP_085815900.1">
    <property type="nucleotide sequence ID" value="NZ_FWFU01000001.1"/>
</dbReference>
<dbReference type="Proteomes" id="UP000193207">
    <property type="component" value="Unassembled WGS sequence"/>
</dbReference>
<evidence type="ECO:0000256" key="2">
    <source>
        <dbReference type="ARBA" id="ARBA00022801"/>
    </source>
</evidence>
<dbReference type="InterPro" id="IPR012338">
    <property type="entry name" value="Beta-lactam/transpept-like"/>
</dbReference>
<dbReference type="Pfam" id="PF02113">
    <property type="entry name" value="Peptidase_S13"/>
    <property type="match status" value="1"/>
</dbReference>
<dbReference type="PRINTS" id="PR00922">
    <property type="entry name" value="DADACBPTASE3"/>
</dbReference>
<feature type="signal peptide" evidence="3">
    <location>
        <begin position="1"/>
        <end position="31"/>
    </location>
</feature>
<protein>
    <submittedName>
        <fullName evidence="4">D-alanyl-D-alanine carboxypeptidase DacB</fullName>
        <ecNumber evidence="4">3.4.16.4</ecNumber>
    </submittedName>
</protein>
<comment type="similarity">
    <text evidence="1">Belongs to the peptidase S13 family.</text>
</comment>
<keyword evidence="5" id="KW-1185">Reference proteome</keyword>
<organism evidence="4 5">
    <name type="scientific">Roseovarius halotolerans</name>
    <dbReference type="NCBI Taxonomy" id="505353"/>
    <lineage>
        <taxon>Bacteria</taxon>
        <taxon>Pseudomonadati</taxon>
        <taxon>Pseudomonadota</taxon>
        <taxon>Alphaproteobacteria</taxon>
        <taxon>Rhodobacterales</taxon>
        <taxon>Roseobacteraceae</taxon>
        <taxon>Roseovarius</taxon>
    </lineage>
</organism>
<evidence type="ECO:0000313" key="4">
    <source>
        <dbReference type="EMBL" id="SLN12442.1"/>
    </source>
</evidence>
<gene>
    <name evidence="4" type="primary">dacB</name>
    <name evidence="4" type="ORF">ROH8110_00161</name>
</gene>
<proteinExistence type="inferred from homology"/>
<keyword evidence="4" id="KW-0121">Carboxypeptidase</keyword>
<dbReference type="AlphaFoldDB" id="A0A1X6Y913"/>
<dbReference type="GO" id="GO:0006508">
    <property type="term" value="P:proteolysis"/>
    <property type="evidence" value="ECO:0007669"/>
    <property type="project" value="InterPro"/>
</dbReference>
<dbReference type="PANTHER" id="PTHR30023">
    <property type="entry name" value="D-ALANYL-D-ALANINE CARBOXYPEPTIDASE"/>
    <property type="match status" value="1"/>
</dbReference>
<dbReference type="EMBL" id="FWFU01000001">
    <property type="protein sequence ID" value="SLN12442.1"/>
    <property type="molecule type" value="Genomic_DNA"/>
</dbReference>
<dbReference type="SUPFAM" id="SSF56601">
    <property type="entry name" value="beta-lactamase/transpeptidase-like"/>
    <property type="match status" value="1"/>
</dbReference>
<dbReference type="Gene3D" id="3.50.80.20">
    <property type="entry name" value="D-Ala-D-Ala carboxypeptidase C, peptidase S13"/>
    <property type="match status" value="1"/>
</dbReference>
<dbReference type="Gene3D" id="3.40.710.10">
    <property type="entry name" value="DD-peptidase/beta-lactamase superfamily"/>
    <property type="match status" value="1"/>
</dbReference>
<dbReference type="GO" id="GO:0009002">
    <property type="term" value="F:serine-type D-Ala-D-Ala carboxypeptidase activity"/>
    <property type="evidence" value="ECO:0007669"/>
    <property type="project" value="UniProtKB-EC"/>
</dbReference>
<dbReference type="InterPro" id="IPR000667">
    <property type="entry name" value="Peptidase_S13"/>
</dbReference>
<evidence type="ECO:0000313" key="5">
    <source>
        <dbReference type="Proteomes" id="UP000193207"/>
    </source>
</evidence>
<name>A0A1X6Y913_9RHOB</name>
<dbReference type="EC" id="3.4.16.4" evidence="4"/>
<dbReference type="NCBIfam" id="TIGR00666">
    <property type="entry name" value="PBP4"/>
    <property type="match status" value="1"/>
</dbReference>